<dbReference type="VEuPathDB" id="PlasmoDB:PmUG01_02024600"/>
<reference evidence="5" key="1">
    <citation type="submission" date="2016-05" db="EMBL/GenBank/DDBJ databases">
        <authorList>
            <person name="Naeem Raeece"/>
        </authorList>
    </citation>
    <scope>NUCLEOTIDE SEQUENCE [LARGE SCALE GENOMIC DNA]</scope>
</reference>
<dbReference type="OrthoDB" id="370029at2759"/>
<accession>A0A1A8VN80</accession>
<dbReference type="OMA" id="WILISEY"/>
<keyword evidence="1" id="KW-0812">Transmembrane</keyword>
<proteinExistence type="predicted"/>
<dbReference type="EMBL" id="LT594623">
    <property type="protein sequence ID" value="SBT87200.1"/>
    <property type="molecule type" value="Genomic_DNA"/>
</dbReference>
<reference evidence="2" key="2">
    <citation type="submission" date="2016-05" db="EMBL/GenBank/DDBJ databases">
        <authorList>
            <person name="Lavstsen T."/>
            <person name="Jespersen J.S."/>
        </authorList>
    </citation>
    <scope>NUCLEOTIDE SEQUENCE [LARGE SCALE GENOMIC DNA]</scope>
</reference>
<evidence type="ECO:0000313" key="2">
    <source>
        <dbReference type="EMBL" id="SBS81819.1"/>
    </source>
</evidence>
<dbReference type="EMBL" id="FLQW01000096">
    <property type="protein sequence ID" value="SBS81819.1"/>
    <property type="molecule type" value="Genomic_DNA"/>
</dbReference>
<dbReference type="Proteomes" id="UP000219799">
    <property type="component" value="Chromosome 2"/>
</dbReference>
<dbReference type="InterPro" id="IPR056352">
    <property type="entry name" value="Microp_apicomplexa_13"/>
</dbReference>
<name>A0A1A8VN80_PLAMA</name>
<dbReference type="Proteomes" id="UP000078597">
    <property type="component" value="Unassembled WGS sequence"/>
</dbReference>
<reference evidence="6 7" key="3">
    <citation type="submission" date="2016-06" db="EMBL/GenBank/DDBJ databases">
        <authorList>
            <consortium name="Pathogen Informatics"/>
        </authorList>
    </citation>
    <scope>NUCLEOTIDE SEQUENCE [LARGE SCALE GENOMIC DNA]</scope>
    <source>
        <strain evidence="3">PmlGA01</strain>
    </source>
</reference>
<evidence type="ECO:0000313" key="6">
    <source>
        <dbReference type="Proteomes" id="UP000219799"/>
    </source>
</evidence>
<dbReference type="EMBL" id="LT594490">
    <property type="protein sequence ID" value="SBT70313.1"/>
    <property type="molecule type" value="Genomic_DNA"/>
</dbReference>
<accession>A0A1C3KA20</accession>
<keyword evidence="1" id="KW-1133">Transmembrane helix</keyword>
<evidence type="ECO:0000313" key="3">
    <source>
        <dbReference type="EMBL" id="SBT70313.1"/>
    </source>
</evidence>
<evidence type="ECO:0000256" key="1">
    <source>
        <dbReference type="SAM" id="Phobius"/>
    </source>
</evidence>
<dbReference type="AlphaFoldDB" id="A0A1A8VN80"/>
<organism evidence="2 5">
    <name type="scientific">Plasmodium malariae</name>
    <dbReference type="NCBI Taxonomy" id="5858"/>
    <lineage>
        <taxon>Eukaryota</taxon>
        <taxon>Sar</taxon>
        <taxon>Alveolata</taxon>
        <taxon>Apicomplexa</taxon>
        <taxon>Aconoidasida</taxon>
        <taxon>Haemosporida</taxon>
        <taxon>Plasmodiidae</taxon>
        <taxon>Plasmodium</taxon>
        <taxon>Plasmodium (Plasmodium)</taxon>
    </lineage>
</organism>
<evidence type="ECO:0000313" key="4">
    <source>
        <dbReference type="EMBL" id="SBT87200.1"/>
    </source>
</evidence>
<feature type="transmembrane region" description="Helical" evidence="1">
    <location>
        <begin position="26"/>
        <end position="45"/>
    </location>
</feature>
<keyword evidence="1" id="KW-0472">Membrane</keyword>
<protein>
    <submittedName>
        <fullName evidence="2">Uncharacterized protein</fullName>
    </submittedName>
</protein>
<gene>
    <name evidence="3" type="primary">PmlGA01_020018500</name>
    <name evidence="4" type="synonym">PmUG01_02024600</name>
    <name evidence="2" type="ORF">PMALA_001910</name>
    <name evidence="3" type="ORF">PMLGA01_020018500</name>
    <name evidence="4" type="ORF">PMUG01_02024600</name>
</gene>
<keyword evidence="7" id="KW-1185">Reference proteome</keyword>
<dbReference type="Pfam" id="PF23523">
    <property type="entry name" value="Microp_apicomplexa_13"/>
    <property type="match status" value="1"/>
</dbReference>
<dbReference type="Proteomes" id="UP000219813">
    <property type="component" value="Chromosome 2"/>
</dbReference>
<evidence type="ECO:0000313" key="5">
    <source>
        <dbReference type="Proteomes" id="UP000078597"/>
    </source>
</evidence>
<sequence>MNNIKNRIAKEINNFKRTALLKGSPAFRISVWFSGLTVGLVWILISEYNHPKNNNLFFKKKEAELFTYEEIKNWNRPYYSKSDYDSLVLDHNLTADEKRKLMLKEINEMEQNKMKKQK</sequence>
<evidence type="ECO:0000313" key="7">
    <source>
        <dbReference type="Proteomes" id="UP000219813"/>
    </source>
</evidence>